<dbReference type="Pfam" id="PF12323">
    <property type="entry name" value="HTH_OrfB_IS605"/>
    <property type="match status" value="1"/>
</dbReference>
<dbReference type="STRING" id="1400863.BN873_10015"/>
<comment type="caution">
    <text evidence="2">The sequence shown here is derived from an EMBL/GenBank/DDBJ whole genome shotgun (WGS) entry which is preliminary data.</text>
</comment>
<dbReference type="EMBL" id="CBTJ020000001">
    <property type="protein sequence ID" value="CDI00759.1"/>
    <property type="molecule type" value="Genomic_DNA"/>
</dbReference>
<proteinExistence type="predicted"/>
<sequence length="131" mass="15142">MSSQHAAVRIASLCYAFNMLIQCAYKFRFYLMAIQRKQQAVEFGNAHFAWNRCLNLRSQAWEADKTRHHYVSLSRQVTDWKRGEFLWLADSTAGYLVQKLLGQNEAFKNFFGKRGQYPKLSGARPVGSTPD</sequence>
<protein>
    <recommendedName>
        <fullName evidence="1">Transposase putative helix-turn-helix domain-containing protein</fullName>
    </recommendedName>
</protein>
<organism evidence="2 3">
    <name type="scientific">Candidatus Competibacter denitrificans Run_A_D11</name>
    <dbReference type="NCBI Taxonomy" id="1400863"/>
    <lineage>
        <taxon>Bacteria</taxon>
        <taxon>Pseudomonadati</taxon>
        <taxon>Pseudomonadota</taxon>
        <taxon>Gammaproteobacteria</taxon>
        <taxon>Candidatus Competibacteraceae</taxon>
        <taxon>Candidatus Competibacter</taxon>
    </lineage>
</organism>
<evidence type="ECO:0000313" key="3">
    <source>
        <dbReference type="Proteomes" id="UP000035760"/>
    </source>
</evidence>
<accession>W6M2P3</accession>
<evidence type="ECO:0000313" key="2">
    <source>
        <dbReference type="EMBL" id="CDI00759.1"/>
    </source>
</evidence>
<dbReference type="OrthoDB" id="6917293at2"/>
<keyword evidence="3" id="KW-1185">Reference proteome</keyword>
<evidence type="ECO:0000259" key="1">
    <source>
        <dbReference type="Pfam" id="PF12323"/>
    </source>
</evidence>
<name>W6M2P3_9GAMM</name>
<dbReference type="AlphaFoldDB" id="W6M2P3"/>
<dbReference type="InterPro" id="IPR021027">
    <property type="entry name" value="Transposase_put_HTH"/>
</dbReference>
<feature type="domain" description="Transposase putative helix-turn-helix" evidence="1">
    <location>
        <begin position="19"/>
        <end position="65"/>
    </location>
</feature>
<reference evidence="2" key="2">
    <citation type="submission" date="2014-03" db="EMBL/GenBank/DDBJ databases">
        <title>Candidatus Competibacter-lineage genomes retrieved from metagenomes reveal functional metabolic diversity.</title>
        <authorList>
            <person name="McIlroy S.J."/>
            <person name="Albertsen M."/>
            <person name="Andresen E.K."/>
            <person name="Saunders A.M."/>
            <person name="Kristiansen R."/>
            <person name="Stokholm-Bjerregaard M."/>
            <person name="Nielsen K.L."/>
            <person name="Nielsen P.H."/>
        </authorList>
    </citation>
    <scope>NUCLEOTIDE SEQUENCE</scope>
    <source>
        <strain evidence="2">Run_A_D11</strain>
    </source>
</reference>
<dbReference type="Proteomes" id="UP000035760">
    <property type="component" value="Unassembled WGS sequence"/>
</dbReference>
<reference evidence="2" key="1">
    <citation type="submission" date="2013-07" db="EMBL/GenBank/DDBJ databases">
        <authorList>
            <person name="McIlroy S."/>
        </authorList>
    </citation>
    <scope>NUCLEOTIDE SEQUENCE [LARGE SCALE GENOMIC DNA]</scope>
    <source>
        <strain evidence="2">Run_A_D11</strain>
    </source>
</reference>
<gene>
    <name evidence="2" type="ORF">BN873_10015</name>
</gene>
<dbReference type="RefSeq" id="WP_139031611.1">
    <property type="nucleotide sequence ID" value="NZ_CBTJ020000001.1"/>
</dbReference>